<dbReference type="Gene3D" id="1.10.10.10">
    <property type="entry name" value="Winged helix-like DNA-binding domain superfamily/Winged helix DNA-binding domain"/>
    <property type="match status" value="1"/>
</dbReference>
<keyword evidence="3" id="KW-0804">Transcription</keyword>
<dbReference type="PANTHER" id="PTHR24567:SF74">
    <property type="entry name" value="HTH-TYPE TRANSCRIPTIONAL REGULATOR ARCR"/>
    <property type="match status" value="1"/>
</dbReference>
<dbReference type="SUPFAM" id="SSF46785">
    <property type="entry name" value="Winged helix' DNA-binding domain"/>
    <property type="match status" value="1"/>
</dbReference>
<dbReference type="SUPFAM" id="SSF51206">
    <property type="entry name" value="cAMP-binding domain-like"/>
    <property type="match status" value="1"/>
</dbReference>
<protein>
    <submittedName>
        <fullName evidence="6">Transcriptional regulator, Crp/Fnr family</fullName>
    </submittedName>
</protein>
<evidence type="ECO:0000256" key="2">
    <source>
        <dbReference type="ARBA" id="ARBA00023125"/>
    </source>
</evidence>
<dbReference type="InterPro" id="IPR036390">
    <property type="entry name" value="WH_DNA-bd_sf"/>
</dbReference>
<dbReference type="eggNOG" id="COG0664">
    <property type="taxonomic scope" value="Bacteria"/>
</dbReference>
<name>D2Z643_9BACT</name>
<comment type="caution">
    <text evidence="6">The sequence shown here is derived from an EMBL/GenBank/DDBJ whole genome shotgun (WGS) entry which is preliminary data.</text>
</comment>
<organism evidence="6 7">
    <name type="scientific">Dethiosulfovibrio peptidovorans DSM 11002</name>
    <dbReference type="NCBI Taxonomy" id="469381"/>
    <lineage>
        <taxon>Bacteria</taxon>
        <taxon>Thermotogati</taxon>
        <taxon>Synergistota</taxon>
        <taxon>Synergistia</taxon>
        <taxon>Synergistales</taxon>
        <taxon>Dethiosulfovibrionaceae</taxon>
        <taxon>Dethiosulfovibrio</taxon>
    </lineage>
</organism>
<evidence type="ECO:0000256" key="3">
    <source>
        <dbReference type="ARBA" id="ARBA00023163"/>
    </source>
</evidence>
<dbReference type="SMART" id="SM00419">
    <property type="entry name" value="HTH_CRP"/>
    <property type="match status" value="1"/>
</dbReference>
<dbReference type="PaxDb" id="469381-Dpep_0914"/>
<gene>
    <name evidence="6" type="ORF">Dpep_0914</name>
</gene>
<evidence type="ECO:0000259" key="4">
    <source>
        <dbReference type="PROSITE" id="PS50042"/>
    </source>
</evidence>
<dbReference type="PROSITE" id="PS50042">
    <property type="entry name" value="CNMP_BINDING_3"/>
    <property type="match status" value="1"/>
</dbReference>
<dbReference type="SMART" id="SM00100">
    <property type="entry name" value="cNMP"/>
    <property type="match status" value="1"/>
</dbReference>
<dbReference type="InterPro" id="IPR036388">
    <property type="entry name" value="WH-like_DNA-bd_sf"/>
</dbReference>
<feature type="domain" description="Cyclic nucleotide-binding" evidence="4">
    <location>
        <begin position="12"/>
        <end position="132"/>
    </location>
</feature>
<dbReference type="AlphaFoldDB" id="D2Z643"/>
<proteinExistence type="predicted"/>
<evidence type="ECO:0000259" key="5">
    <source>
        <dbReference type="PROSITE" id="PS51063"/>
    </source>
</evidence>
<dbReference type="GO" id="GO:0003677">
    <property type="term" value="F:DNA binding"/>
    <property type="evidence" value="ECO:0007669"/>
    <property type="project" value="UniProtKB-KW"/>
</dbReference>
<dbReference type="PANTHER" id="PTHR24567">
    <property type="entry name" value="CRP FAMILY TRANSCRIPTIONAL REGULATORY PROTEIN"/>
    <property type="match status" value="1"/>
</dbReference>
<sequence length="234" mass="26389">MTMEKAMERIPGFNGLSRDETEKILSISILKKARKKEIIFSDGEVGEGFFAVLRGRVRVYKMSEEGREVILHVCGPGDHFGQVSMFAGKNYPAWAQAMSDSKLLLFPRRAFLDLLSREPQIAMSMMSGLSSKMRELTLQVESLALKEVPGRLASYLIMLAEEKKSPGSLHLDIPKWQLASVLGTTPETLSRIFSDMTDRGLIDLDRRDVTLLDHTALKELAEHGRFYDVRTPKK</sequence>
<keyword evidence="2" id="KW-0238">DNA-binding</keyword>
<dbReference type="EMBL" id="ABTR02000001">
    <property type="protein sequence ID" value="EFC90940.1"/>
    <property type="molecule type" value="Genomic_DNA"/>
</dbReference>
<dbReference type="GO" id="GO:0003700">
    <property type="term" value="F:DNA-binding transcription factor activity"/>
    <property type="evidence" value="ECO:0007669"/>
    <property type="project" value="TreeGrafter"/>
</dbReference>
<dbReference type="STRING" id="469381.Dpep_0914"/>
<keyword evidence="7" id="KW-1185">Reference proteome</keyword>
<reference evidence="6 7" key="1">
    <citation type="journal article" date="2010" name="Stand. Genomic Sci.">
        <title>Permanent draft genome sequence of Dethiosulfovibrio peptidovorans type strain (SEBR 4207).</title>
        <authorList>
            <person name="Labutti K."/>
            <person name="Mayilraj S."/>
            <person name="Clum A."/>
            <person name="Lucas S."/>
            <person name="Glavina Del Rio T."/>
            <person name="Nolan M."/>
            <person name="Tice H."/>
            <person name="Cheng J.F."/>
            <person name="Pitluck S."/>
            <person name="Liolios K."/>
            <person name="Ivanova N."/>
            <person name="Mavromatis K."/>
            <person name="Mikhailova N."/>
            <person name="Pati A."/>
            <person name="Goodwin L."/>
            <person name="Chen A."/>
            <person name="Palaniappan K."/>
            <person name="Land M."/>
            <person name="Hauser L."/>
            <person name="Chang Y.J."/>
            <person name="Jeffries C.D."/>
            <person name="Rohde M."/>
            <person name="Spring S."/>
            <person name="Goker M."/>
            <person name="Woyke T."/>
            <person name="Bristow J."/>
            <person name="Eisen J.A."/>
            <person name="Markowitz V."/>
            <person name="Hugenholtz P."/>
            <person name="Kyrpides N.C."/>
            <person name="Klenk H.P."/>
            <person name="Lapidus A."/>
        </authorList>
    </citation>
    <scope>NUCLEOTIDE SEQUENCE [LARGE SCALE GENOMIC DNA]</scope>
    <source>
        <strain evidence="6 7">DSM 11002</strain>
    </source>
</reference>
<accession>D2Z643</accession>
<evidence type="ECO:0000256" key="1">
    <source>
        <dbReference type="ARBA" id="ARBA00023015"/>
    </source>
</evidence>
<dbReference type="InterPro" id="IPR014710">
    <property type="entry name" value="RmlC-like_jellyroll"/>
</dbReference>
<dbReference type="Proteomes" id="UP000006427">
    <property type="component" value="Unassembled WGS sequence"/>
</dbReference>
<dbReference type="PROSITE" id="PS51063">
    <property type="entry name" value="HTH_CRP_2"/>
    <property type="match status" value="1"/>
</dbReference>
<dbReference type="Pfam" id="PF13545">
    <property type="entry name" value="HTH_Crp_2"/>
    <property type="match status" value="1"/>
</dbReference>
<dbReference type="GO" id="GO:0005829">
    <property type="term" value="C:cytosol"/>
    <property type="evidence" value="ECO:0007669"/>
    <property type="project" value="TreeGrafter"/>
</dbReference>
<keyword evidence="1" id="KW-0805">Transcription regulation</keyword>
<dbReference type="OrthoDB" id="9776746at2"/>
<dbReference type="InterPro" id="IPR018490">
    <property type="entry name" value="cNMP-bd_dom_sf"/>
</dbReference>
<dbReference type="Gene3D" id="2.60.120.10">
    <property type="entry name" value="Jelly Rolls"/>
    <property type="match status" value="1"/>
</dbReference>
<dbReference type="InterPro" id="IPR000595">
    <property type="entry name" value="cNMP-bd_dom"/>
</dbReference>
<evidence type="ECO:0000313" key="6">
    <source>
        <dbReference type="EMBL" id="EFC90940.1"/>
    </source>
</evidence>
<dbReference type="InterPro" id="IPR050397">
    <property type="entry name" value="Env_Response_Regulators"/>
</dbReference>
<dbReference type="Pfam" id="PF00027">
    <property type="entry name" value="cNMP_binding"/>
    <property type="match status" value="1"/>
</dbReference>
<dbReference type="InterPro" id="IPR012318">
    <property type="entry name" value="HTH_CRP"/>
</dbReference>
<feature type="domain" description="HTH crp-type" evidence="5">
    <location>
        <begin position="146"/>
        <end position="215"/>
    </location>
</feature>
<dbReference type="CDD" id="cd00038">
    <property type="entry name" value="CAP_ED"/>
    <property type="match status" value="1"/>
</dbReference>
<evidence type="ECO:0000313" key="7">
    <source>
        <dbReference type="Proteomes" id="UP000006427"/>
    </source>
</evidence>